<feature type="region of interest" description="Disordered" evidence="1">
    <location>
        <begin position="94"/>
        <end position="368"/>
    </location>
</feature>
<feature type="compositionally biased region" description="Basic and acidic residues" evidence="1">
    <location>
        <begin position="304"/>
        <end position="326"/>
    </location>
</feature>
<keyword evidence="2" id="KW-1133">Transmembrane helix</keyword>
<dbReference type="InterPro" id="IPR044885">
    <property type="entry name" value="PRESA_N_sf"/>
</dbReference>
<feature type="region of interest" description="Disordered" evidence="1">
    <location>
        <begin position="528"/>
        <end position="701"/>
    </location>
</feature>
<gene>
    <name evidence="4" type="ORF">POVCU2_0001920</name>
</gene>
<evidence type="ECO:0000256" key="2">
    <source>
        <dbReference type="SAM" id="Phobius"/>
    </source>
</evidence>
<feature type="compositionally biased region" description="Pro residues" evidence="1">
    <location>
        <begin position="202"/>
        <end position="214"/>
    </location>
</feature>
<dbReference type="PANTHER" id="PTHR36193">
    <property type="entry name" value="PHISTB DOMAIN-CONTAINING RESA-LIKE PROTEIN 1"/>
    <property type="match status" value="1"/>
</dbReference>
<evidence type="ECO:0000256" key="1">
    <source>
        <dbReference type="SAM" id="MobiDB-lite"/>
    </source>
</evidence>
<evidence type="ECO:0000313" key="4">
    <source>
        <dbReference type="EMBL" id="SBS80001.1"/>
    </source>
</evidence>
<feature type="domain" description="Plasmodium RESA N-terminal" evidence="3">
    <location>
        <begin position="715"/>
        <end position="840"/>
    </location>
</feature>
<feature type="compositionally biased region" description="Basic and acidic residues" evidence="1">
    <location>
        <begin position="244"/>
        <end position="253"/>
    </location>
</feature>
<accession>A0A1A8VIK1</accession>
<feature type="compositionally biased region" description="Low complexity" evidence="1">
    <location>
        <begin position="635"/>
        <end position="664"/>
    </location>
</feature>
<dbReference type="InterPro" id="IPR019111">
    <property type="entry name" value="PRESA_N"/>
</dbReference>
<keyword evidence="2" id="KW-0812">Transmembrane</keyword>
<sequence>MKSCNIPIIVLPATSSGAVIRSSVNEAKAKATKNSSDRRRNNGKSKKNSFANFNLASLPFKVLFIFGVIVVLLQNNTTPSGSQVRSRNARALGEYQHDNGSGGGSHLFRGRGNGFSEPPGDFSDLDHNEIWQNRNKGGLIPPDHHDSHSIVVDPSVPSKPDTPPPHDDDDPHKIKPSKPFPSKPDTPPPHDDDDPHKIKPYQPVPSKPDTPPPFHPHRDHPLEPVNPEDPHHHDNPSKSHSRRRRDDPDDPTKIHSSHVLPIGPEDPEDPDDPSKIDWGKVFPPHPDHDGHHPNNAHYRGRRSTPGDHDDPDTGKFRRSKTERVHDDEDPDDPSMIHHSSVPHVDPDDDHHHPGVRGTPRRGNRYDERGYYMEGDDTIRISKTQKSIDDDKNGRINRSVDDQSEEGNIRFGGRNMPNEDVIRKGLQNVFKNVDESSPEGAMFKKWLSETLGGNGPNQGRGGNEDHNIHFASANQSIDEDVHDPRNGGDDHKFNISKSGRMIDEEVHHYGPGRKEDEHNFRYINSQKITDEHHPHGHMVQGVGDMGDANTHSRNRRNAPRGNGDDDDYKFNQVNRNSAFKKHDDDDDDRYDIHSSTPERMPDDDDIYDPGHHGHGPGRNSGPSGYNGRRPTIIGSPYNPNMNRGPPGGMPYNPRGNPGRNQGPYNARNSSDDETYGPGNNRGENNVRNQRLGNVPGPYGNEPLPFGCTKAELQEDLTEDELNNRIKNLKQNATVKDMFILWNQVLMFERKLFIKTQEYIMHYAVYLQKTLMLPTPIRMKYWWRAHYNMTDELIKKERGDFNDFYTFVSKGGGGCQRWDFLYFLQAKRKSWSELRDLMKSIWMEILTYKMKKHSKL</sequence>
<dbReference type="PANTHER" id="PTHR36193:SF23">
    <property type="entry name" value="PHISTB DOMAIN-CONTAINING RESA-LIKE PROTEIN 1"/>
    <property type="match status" value="1"/>
</dbReference>
<name>A0A1A8VIK1_PLAOA</name>
<protein>
    <submittedName>
        <fullName evidence="4">Phist protein</fullName>
    </submittedName>
</protein>
<feature type="compositionally biased region" description="Pro residues" evidence="1">
    <location>
        <begin position="178"/>
        <end position="187"/>
    </location>
</feature>
<dbReference type="AlphaFoldDB" id="A0A1A8VIK1"/>
<feature type="compositionally biased region" description="Low complexity" evidence="1">
    <location>
        <begin position="149"/>
        <end position="159"/>
    </location>
</feature>
<dbReference type="Proteomes" id="UP000078560">
    <property type="component" value="Unassembled WGS sequence"/>
</dbReference>
<feature type="compositionally biased region" description="Basic and acidic residues" evidence="1">
    <location>
        <begin position="188"/>
        <end position="197"/>
    </location>
</feature>
<reference evidence="5" key="1">
    <citation type="submission" date="2016-05" db="EMBL/GenBank/DDBJ databases">
        <authorList>
            <person name="Naeem Raeece"/>
        </authorList>
    </citation>
    <scope>NUCLEOTIDE SEQUENCE [LARGE SCALE GENOMIC DNA]</scope>
</reference>
<evidence type="ECO:0000259" key="3">
    <source>
        <dbReference type="Pfam" id="PF09687"/>
    </source>
</evidence>
<feature type="compositionally biased region" description="Polar residues" evidence="1">
    <location>
        <begin position="680"/>
        <end position="690"/>
    </location>
</feature>
<dbReference type="EMBL" id="FLQU01000023">
    <property type="protein sequence ID" value="SBS80001.1"/>
    <property type="molecule type" value="Genomic_DNA"/>
</dbReference>
<organism evidence="4 5">
    <name type="scientific">Plasmodium ovale curtisi</name>
    <dbReference type="NCBI Taxonomy" id="864141"/>
    <lineage>
        <taxon>Eukaryota</taxon>
        <taxon>Sar</taxon>
        <taxon>Alveolata</taxon>
        <taxon>Apicomplexa</taxon>
        <taxon>Aconoidasida</taxon>
        <taxon>Haemosporida</taxon>
        <taxon>Plasmodiidae</taxon>
        <taxon>Plasmodium</taxon>
        <taxon>Plasmodium (Plasmodium)</taxon>
    </lineage>
</organism>
<evidence type="ECO:0000313" key="5">
    <source>
        <dbReference type="Proteomes" id="UP000078560"/>
    </source>
</evidence>
<feature type="compositionally biased region" description="Basic and acidic residues" evidence="1">
    <location>
        <begin position="164"/>
        <end position="173"/>
    </location>
</feature>
<dbReference type="Gene3D" id="6.10.280.180">
    <property type="entry name" value="Plasmodium RESA, N-terminal helical domain"/>
    <property type="match status" value="1"/>
</dbReference>
<dbReference type="NCBIfam" id="TIGR01639">
    <property type="entry name" value="P_fal_TIGR01639"/>
    <property type="match status" value="1"/>
</dbReference>
<feature type="region of interest" description="Disordered" evidence="1">
    <location>
        <begin position="26"/>
        <end position="47"/>
    </location>
</feature>
<keyword evidence="2" id="KW-0472">Membrane</keyword>
<proteinExistence type="predicted"/>
<dbReference type="InterPro" id="IPR006526">
    <property type="entry name" value="Export_prot_PHISTa/b/c"/>
</dbReference>
<feature type="transmembrane region" description="Helical" evidence="2">
    <location>
        <begin position="50"/>
        <end position="73"/>
    </location>
</feature>
<feature type="compositionally biased region" description="Basic and acidic residues" evidence="1">
    <location>
        <begin position="228"/>
        <end position="237"/>
    </location>
</feature>
<dbReference type="Pfam" id="PF09687">
    <property type="entry name" value="PRESAN"/>
    <property type="match status" value="1"/>
</dbReference>